<dbReference type="AlphaFoldDB" id="A0A4P7BF46"/>
<evidence type="ECO:0000313" key="3">
    <source>
        <dbReference type="EMBL" id="QBQ37366.1"/>
    </source>
</evidence>
<dbReference type="EMBL" id="BMWW01000012">
    <property type="protein sequence ID" value="GGZ08850.1"/>
    <property type="molecule type" value="Genomic_DNA"/>
</dbReference>
<dbReference type="InterPro" id="IPR050834">
    <property type="entry name" value="Glycosyltransf_2"/>
</dbReference>
<keyword evidence="4" id="KW-1185">Reference proteome</keyword>
<dbReference type="PANTHER" id="PTHR43685">
    <property type="entry name" value="GLYCOSYLTRANSFERASE"/>
    <property type="match status" value="1"/>
</dbReference>
<protein>
    <submittedName>
        <fullName evidence="3">Glycosyltransferase family 2 protein</fullName>
    </submittedName>
</protein>
<dbReference type="Pfam" id="PF00535">
    <property type="entry name" value="Glycos_transf_2"/>
    <property type="match status" value="1"/>
</dbReference>
<feature type="domain" description="Glycosyltransferase 2-like" evidence="1">
    <location>
        <begin position="5"/>
        <end position="113"/>
    </location>
</feature>
<dbReference type="RefSeq" id="WP_134385782.1">
    <property type="nucleotide sequence ID" value="NZ_BMWW01000012.1"/>
</dbReference>
<dbReference type="InterPro" id="IPR029044">
    <property type="entry name" value="Nucleotide-diphossugar_trans"/>
</dbReference>
<dbReference type="SUPFAM" id="SSF53448">
    <property type="entry name" value="Nucleotide-diphospho-sugar transferases"/>
    <property type="match status" value="1"/>
</dbReference>
<dbReference type="InterPro" id="IPR001173">
    <property type="entry name" value="Glyco_trans_2-like"/>
</dbReference>
<dbReference type="Gene3D" id="3.90.550.10">
    <property type="entry name" value="Spore Coat Polysaccharide Biosynthesis Protein SpsA, Chain A"/>
    <property type="match status" value="1"/>
</dbReference>
<name>A0A4P7BF46_9BURK</name>
<reference evidence="3 4" key="2">
    <citation type="submission" date="2019-03" db="EMBL/GenBank/DDBJ databases">
        <title>Draft Genome Sequences of Six Type Strains of the Genus Massilia.</title>
        <authorList>
            <person name="Miess H."/>
            <person name="Frediansyhah A."/>
            <person name="Gross H."/>
        </authorList>
    </citation>
    <scope>NUCLEOTIDE SEQUENCE [LARGE SCALE GENOMIC DNA]</scope>
    <source>
        <strain evidence="3 4">DSM 17505</strain>
    </source>
</reference>
<dbReference type="Proteomes" id="UP000294359">
    <property type="component" value="Chromosome"/>
</dbReference>
<evidence type="ECO:0000313" key="2">
    <source>
        <dbReference type="EMBL" id="GGZ08850.1"/>
    </source>
</evidence>
<proteinExistence type="predicted"/>
<dbReference type="Proteomes" id="UP000619512">
    <property type="component" value="Unassembled WGS sequence"/>
</dbReference>
<accession>A0A4P7BF46</accession>
<dbReference type="OrthoDB" id="9802649at2"/>
<evidence type="ECO:0000313" key="5">
    <source>
        <dbReference type="Proteomes" id="UP000619512"/>
    </source>
</evidence>
<reference evidence="2" key="1">
    <citation type="journal article" date="2014" name="Int. J. Syst. Evol. Microbiol.">
        <title>Complete genome sequence of Corynebacterium casei LMG S-19264T (=DSM 44701T), isolated from a smear-ripened cheese.</title>
        <authorList>
            <consortium name="US DOE Joint Genome Institute (JGI-PGF)"/>
            <person name="Walter F."/>
            <person name="Albersmeier A."/>
            <person name="Kalinowski J."/>
            <person name="Ruckert C."/>
        </authorList>
    </citation>
    <scope>NUCLEOTIDE SEQUENCE</scope>
    <source>
        <strain evidence="2">KCTC 12344</strain>
    </source>
</reference>
<sequence length="309" mass="35315">MPLHSIIMPVYNGATYLADALDSILAQTCADLELIVVNDSSRDNSLAILESYAARDARVRVVSTAINSGGPALPKNVGLAMATGEFISFCDQDDILQPDKLALATDVLRRHPDLDILFADFQPFGTALSQQSGYLAQKGFAEKARDYLVPVEAGLYRCRNFWGCMAGVHTGMSTQTIVCRRAVFADKRFDIRFRIVDDISLWYRFAESARIGYLDRTVALYRHHDDALTTDSELLTRETLAFHKENYFRQYHLFDKAENRRYRSMLARFFVRMASRPRITRLEQRANLAEALTFDFRLQTLRWLLRTFA</sequence>
<gene>
    <name evidence="3" type="ORF">E1742_15240</name>
    <name evidence="2" type="ORF">GCM10007388_47920</name>
</gene>
<dbReference type="EMBL" id="CP038026">
    <property type="protein sequence ID" value="QBQ37366.1"/>
    <property type="molecule type" value="Genomic_DNA"/>
</dbReference>
<dbReference type="CDD" id="cd00761">
    <property type="entry name" value="Glyco_tranf_GTA_type"/>
    <property type="match status" value="1"/>
</dbReference>
<evidence type="ECO:0000313" key="4">
    <source>
        <dbReference type="Proteomes" id="UP000294359"/>
    </source>
</evidence>
<dbReference type="PANTHER" id="PTHR43685:SF11">
    <property type="entry name" value="GLYCOSYLTRANSFERASE TAGX-RELATED"/>
    <property type="match status" value="1"/>
</dbReference>
<organism evidence="2 5">
    <name type="scientific">Pseudoduganella plicata</name>
    <dbReference type="NCBI Taxonomy" id="321984"/>
    <lineage>
        <taxon>Bacteria</taxon>
        <taxon>Pseudomonadati</taxon>
        <taxon>Pseudomonadota</taxon>
        <taxon>Betaproteobacteria</taxon>
        <taxon>Burkholderiales</taxon>
        <taxon>Oxalobacteraceae</taxon>
        <taxon>Telluria group</taxon>
        <taxon>Pseudoduganella</taxon>
    </lineage>
</organism>
<reference evidence="2" key="3">
    <citation type="submission" date="2022-12" db="EMBL/GenBank/DDBJ databases">
        <authorList>
            <person name="Sun Q."/>
            <person name="Kim S."/>
        </authorList>
    </citation>
    <scope>NUCLEOTIDE SEQUENCE</scope>
    <source>
        <strain evidence="2">KCTC 12344</strain>
    </source>
</reference>
<evidence type="ECO:0000259" key="1">
    <source>
        <dbReference type="Pfam" id="PF00535"/>
    </source>
</evidence>